<accession>A0A8J7G984</accession>
<protein>
    <submittedName>
        <fullName evidence="5">Glycerate kinase</fullName>
    </submittedName>
</protein>
<dbReference type="Gene3D" id="3.40.50.10350">
    <property type="entry name" value="Glycerate kinase, domain 1"/>
    <property type="match status" value="1"/>
</dbReference>
<dbReference type="AlphaFoldDB" id="A0A8J7G984"/>
<dbReference type="Proteomes" id="UP000622653">
    <property type="component" value="Unassembled WGS sequence"/>
</dbReference>
<dbReference type="EMBL" id="JADKPV010000001">
    <property type="protein sequence ID" value="MBF4500504.1"/>
    <property type="molecule type" value="Genomic_DNA"/>
</dbReference>
<keyword evidence="6" id="KW-1185">Reference proteome</keyword>
<evidence type="ECO:0000256" key="3">
    <source>
        <dbReference type="ARBA" id="ARBA00022777"/>
    </source>
</evidence>
<keyword evidence="3 4" id="KW-0418">Kinase</keyword>
<sequence length="370" mass="39411">MHIVIAPDSFKGSASAIQVAEAMKRGVQEIDPSITVDLLPMADGGEGTEEALAVALEGKTVSVSTCDALRRKIDTTFTVIHDDTVVIECAKCIGLPMLAERERNPMNASSYGLGVVVREALAIGYRKFIIGLGGSAVNDGGIGLLTALGYTFTDAKGNELEGNGSDLFQVAAVDSSSRDERLSEATFIIANDVTNTLCGKEGATAIYGPQKGVKEEDITRFDEALACYAKLFEKREADEPGAGAAGGLGFAFLQLGGTMQPGAQLIAKESKLLKRIRRADLVLTGEGQSDEQTLFGKAPYVVAQFAREQKVPTVLLSGSVTGNLEALREVFAGVFSTVMQPMSLRDAMENAEQSIVEMTKNIIHFYRQSI</sequence>
<proteinExistence type="inferred from homology"/>
<dbReference type="Gene3D" id="3.90.1510.10">
    <property type="entry name" value="Glycerate kinase, domain 2"/>
    <property type="match status" value="1"/>
</dbReference>
<evidence type="ECO:0000313" key="5">
    <source>
        <dbReference type="EMBL" id="MBF4500504.1"/>
    </source>
</evidence>
<organism evidence="5 6">
    <name type="scientific">Savagea serpentis</name>
    <dbReference type="NCBI Taxonomy" id="2785297"/>
    <lineage>
        <taxon>Bacteria</taxon>
        <taxon>Bacillati</taxon>
        <taxon>Bacillota</taxon>
        <taxon>Bacilli</taxon>
        <taxon>Bacillales</taxon>
        <taxon>Caryophanaceae</taxon>
        <taxon>Savagea</taxon>
    </lineage>
</organism>
<gene>
    <name evidence="5" type="ORF">IRY55_03925</name>
</gene>
<dbReference type="PANTHER" id="PTHR21599:SF0">
    <property type="entry name" value="GLYCERATE KINASE"/>
    <property type="match status" value="1"/>
</dbReference>
<dbReference type="RefSeq" id="WP_194561940.1">
    <property type="nucleotide sequence ID" value="NZ_JADKPV010000001.1"/>
</dbReference>
<evidence type="ECO:0000256" key="2">
    <source>
        <dbReference type="ARBA" id="ARBA00022679"/>
    </source>
</evidence>
<dbReference type="PANTHER" id="PTHR21599">
    <property type="entry name" value="GLYCERATE KINASE"/>
    <property type="match status" value="1"/>
</dbReference>
<dbReference type="InterPro" id="IPR036129">
    <property type="entry name" value="Glycerate_kinase_sf"/>
</dbReference>
<comment type="caution">
    <text evidence="5">The sequence shown here is derived from an EMBL/GenBank/DDBJ whole genome shotgun (WGS) entry which is preliminary data.</text>
</comment>
<evidence type="ECO:0000313" key="6">
    <source>
        <dbReference type="Proteomes" id="UP000622653"/>
    </source>
</evidence>
<dbReference type="GO" id="GO:0031388">
    <property type="term" value="P:organic acid phosphorylation"/>
    <property type="evidence" value="ECO:0007669"/>
    <property type="project" value="UniProtKB-UniRule"/>
</dbReference>
<dbReference type="GO" id="GO:0008887">
    <property type="term" value="F:glycerate kinase activity"/>
    <property type="evidence" value="ECO:0007669"/>
    <property type="project" value="UniProtKB-UniRule"/>
</dbReference>
<dbReference type="NCBIfam" id="TIGR00045">
    <property type="entry name" value="glycerate kinase"/>
    <property type="match status" value="1"/>
</dbReference>
<dbReference type="InterPro" id="IPR004381">
    <property type="entry name" value="Glycerate_kinase"/>
</dbReference>
<name>A0A8J7G984_9BACL</name>
<evidence type="ECO:0000256" key="1">
    <source>
        <dbReference type="ARBA" id="ARBA00006284"/>
    </source>
</evidence>
<dbReference type="InterPro" id="IPR018197">
    <property type="entry name" value="Glycerate_kinase_RE-like"/>
</dbReference>
<reference evidence="5" key="1">
    <citation type="submission" date="2020-11" db="EMBL/GenBank/DDBJ databases">
        <title>Multidrug resistant novel bacterium Savagea serpentis sp. nov., isolated from the scats of a vine snake (Ahaetulla nasuta).</title>
        <authorList>
            <person name="Venkata Ramana V."/>
            <person name="Vikas Patil S."/>
            <person name="Yogita Lugani V."/>
        </authorList>
    </citation>
    <scope>NUCLEOTIDE SEQUENCE</scope>
    <source>
        <strain evidence="5">SN6</strain>
    </source>
</reference>
<dbReference type="InterPro" id="IPR018193">
    <property type="entry name" value="Glyc_kinase_flavodox-like_fold"/>
</dbReference>
<dbReference type="Pfam" id="PF02595">
    <property type="entry name" value="Gly_kinase"/>
    <property type="match status" value="1"/>
</dbReference>
<evidence type="ECO:0000256" key="4">
    <source>
        <dbReference type="PIRNR" id="PIRNR006078"/>
    </source>
</evidence>
<keyword evidence="2 4" id="KW-0808">Transferase</keyword>
<dbReference type="SUPFAM" id="SSF110738">
    <property type="entry name" value="Glycerate kinase I"/>
    <property type="match status" value="1"/>
</dbReference>
<comment type="similarity">
    <text evidence="1 4">Belongs to the glycerate kinase type-1 family.</text>
</comment>
<dbReference type="PIRSF" id="PIRSF006078">
    <property type="entry name" value="GlxK"/>
    <property type="match status" value="1"/>
</dbReference>